<keyword evidence="7" id="KW-0067">ATP-binding</keyword>
<keyword evidence="2" id="KW-0547">Nucleotide-binding</keyword>
<evidence type="ECO:0000259" key="10">
    <source>
        <dbReference type="Pfam" id="PF21445"/>
    </source>
</evidence>
<keyword evidence="1" id="KW-0540">Nuclease</keyword>
<evidence type="ECO:0000256" key="1">
    <source>
        <dbReference type="ARBA" id="ARBA00022722"/>
    </source>
</evidence>
<gene>
    <name evidence="11" type="ORF">BsIDN1_19460</name>
</gene>
<protein>
    <recommendedName>
        <fullName evidence="10">ATP-dependent helicase/deoxyribonuclease subunit B N-terminal domain-containing protein</fullName>
    </recommendedName>
</protein>
<feature type="domain" description="ATP-dependent helicase/deoxyribonuclease subunit B N-terminal" evidence="10">
    <location>
        <begin position="1"/>
        <end position="133"/>
    </location>
</feature>
<reference evidence="11 12" key="1">
    <citation type="submission" date="2019-12" db="EMBL/GenBank/DDBJ databases">
        <title>Full genome sequence of a Bacillus safensis strain isolated from commercially available natto in Indonesia.</title>
        <authorList>
            <person name="Yoshida M."/>
            <person name="Uomi M."/>
            <person name="Waturangi D."/>
            <person name="Ekaputri J.J."/>
            <person name="Setiamarga D.H.E."/>
        </authorList>
    </citation>
    <scope>NUCLEOTIDE SEQUENCE [LARGE SCALE GENOMIC DNA]</scope>
    <source>
        <strain evidence="11 12">IDN1</strain>
    </source>
</reference>
<dbReference type="InterPro" id="IPR049035">
    <property type="entry name" value="ADDB_N"/>
</dbReference>
<dbReference type="InterPro" id="IPR027417">
    <property type="entry name" value="P-loop_NTPase"/>
</dbReference>
<dbReference type="GO" id="GO:0003677">
    <property type="term" value="F:DNA binding"/>
    <property type="evidence" value="ECO:0007669"/>
    <property type="project" value="UniProtKB-KW"/>
</dbReference>
<evidence type="ECO:0000313" key="12">
    <source>
        <dbReference type="Proteomes" id="UP000464658"/>
    </source>
</evidence>
<name>A0A5S9M678_BACIA</name>
<keyword evidence="4" id="KW-0378">Hydrolase</keyword>
<keyword evidence="3" id="KW-0227">DNA damage</keyword>
<keyword evidence="8" id="KW-0238">DNA-binding</keyword>
<dbReference type="Proteomes" id="UP000464658">
    <property type="component" value="Chromosome"/>
</dbReference>
<evidence type="ECO:0000256" key="6">
    <source>
        <dbReference type="ARBA" id="ARBA00022839"/>
    </source>
</evidence>
<evidence type="ECO:0000256" key="2">
    <source>
        <dbReference type="ARBA" id="ARBA00022741"/>
    </source>
</evidence>
<keyword evidence="9" id="KW-0234">DNA repair</keyword>
<evidence type="ECO:0000256" key="8">
    <source>
        <dbReference type="ARBA" id="ARBA00023125"/>
    </source>
</evidence>
<evidence type="ECO:0000256" key="4">
    <source>
        <dbReference type="ARBA" id="ARBA00022801"/>
    </source>
</evidence>
<organism evidence="11 12">
    <name type="scientific">Bacillus safensis</name>
    <dbReference type="NCBI Taxonomy" id="561879"/>
    <lineage>
        <taxon>Bacteria</taxon>
        <taxon>Bacillati</taxon>
        <taxon>Bacillota</taxon>
        <taxon>Bacilli</taxon>
        <taxon>Bacillales</taxon>
        <taxon>Bacillaceae</taxon>
        <taxon>Bacillus</taxon>
    </lineage>
</organism>
<dbReference type="PANTHER" id="PTHR30591:SF1">
    <property type="entry name" value="RECBCD ENZYME SUBUNIT RECC"/>
    <property type="match status" value="1"/>
</dbReference>
<sequence>MHDLHVLYQQMEQHLQDEYVHSEDYLTLLTEQIPLSDEIKGAHIYIDGFYQFTPQQLLVIEQLLLHAEKITAAFTVDRSYHDKQPNELDLFRMTGKTYFQLYQLAKECGASISEHILEKNNRHLHTPDLAYLERQYEQRPVKPYQEITPHLTVSKSVRVNELKLRGSSERNSSFSERRRT</sequence>
<dbReference type="GO" id="GO:0005524">
    <property type="term" value="F:ATP binding"/>
    <property type="evidence" value="ECO:0007669"/>
    <property type="project" value="UniProtKB-KW"/>
</dbReference>
<evidence type="ECO:0000256" key="9">
    <source>
        <dbReference type="ARBA" id="ARBA00023204"/>
    </source>
</evidence>
<dbReference type="GO" id="GO:0004386">
    <property type="term" value="F:helicase activity"/>
    <property type="evidence" value="ECO:0007669"/>
    <property type="project" value="UniProtKB-KW"/>
</dbReference>
<dbReference type="AlphaFoldDB" id="A0A5S9M678"/>
<evidence type="ECO:0000256" key="5">
    <source>
        <dbReference type="ARBA" id="ARBA00022806"/>
    </source>
</evidence>
<evidence type="ECO:0000256" key="3">
    <source>
        <dbReference type="ARBA" id="ARBA00022763"/>
    </source>
</evidence>
<accession>A0A5S9M678</accession>
<dbReference type="GO" id="GO:0004527">
    <property type="term" value="F:exonuclease activity"/>
    <property type="evidence" value="ECO:0007669"/>
    <property type="project" value="UniProtKB-KW"/>
</dbReference>
<evidence type="ECO:0000313" key="11">
    <source>
        <dbReference type="EMBL" id="BBP88328.1"/>
    </source>
</evidence>
<dbReference type="Gene3D" id="3.40.50.300">
    <property type="entry name" value="P-loop containing nucleotide triphosphate hydrolases"/>
    <property type="match status" value="1"/>
</dbReference>
<keyword evidence="6" id="KW-0269">Exonuclease</keyword>
<dbReference type="EMBL" id="AP021906">
    <property type="protein sequence ID" value="BBP88328.1"/>
    <property type="molecule type" value="Genomic_DNA"/>
</dbReference>
<dbReference type="GO" id="GO:0006281">
    <property type="term" value="P:DNA repair"/>
    <property type="evidence" value="ECO:0007669"/>
    <property type="project" value="UniProtKB-KW"/>
</dbReference>
<dbReference type="GO" id="GO:0006310">
    <property type="term" value="P:DNA recombination"/>
    <property type="evidence" value="ECO:0007669"/>
    <property type="project" value="TreeGrafter"/>
</dbReference>
<dbReference type="Pfam" id="PF21445">
    <property type="entry name" value="ADDB_N"/>
    <property type="match status" value="1"/>
</dbReference>
<evidence type="ECO:0000256" key="7">
    <source>
        <dbReference type="ARBA" id="ARBA00022840"/>
    </source>
</evidence>
<proteinExistence type="predicted"/>
<keyword evidence="5" id="KW-0347">Helicase</keyword>
<dbReference type="PANTHER" id="PTHR30591">
    <property type="entry name" value="RECBCD ENZYME SUBUNIT RECC"/>
    <property type="match status" value="1"/>
</dbReference>